<keyword evidence="2" id="KW-0812">Transmembrane</keyword>
<sequence length="540" mass="59836">MFMMGCLTLQMWRYFEDHGVDSRGTKAFVVILFLCSAFQCATDFQLMYDAFITGYGRILYFNKYGWTFYYEPAWTALIAALAQGFFLRRCWVVTKSWWVLVAGSLGIALSLASGIAVTAGLIHEPYYTSTSQVLVEVTVWLIASAVTDLGISIILKDEDWVQKYGKSILHVYKSACRINTHSKLQEKTLSRIVRITFETAALTSVIATVDLLLYIAMGKQNTIHLAFQLIVGKTYNHSVMVTLLSRTKTRSEFDSNSGGRQGHTDSLATKPAGGITVTRTQIRVADHVEYPMKSIAREEEDLDVDTNSAKILRMTDDDVVDETSHLIPSDLDSPPTVVFTDHQRIQERLVTIVRAKERKMVNVNSQIPFNLHNRVLTPNTSLSRSVSLSTAHRDAPVAVSSTFDAREPLTVQLRSPPSPLGSGRNGSHSKSRSISLTRSQLEREPREPSNPILSVRLVNTGQAAPQRVGRPRHRTFGSPSSSEYTAAAAETRSLDATPPTFRQDSVPNAAAETHPIPPAAPPPKIMTLDEICLSWGDSDT</sequence>
<feature type="compositionally biased region" description="Low complexity" evidence="1">
    <location>
        <begin position="478"/>
        <end position="491"/>
    </location>
</feature>
<feature type="transmembrane region" description="Helical" evidence="2">
    <location>
        <begin position="192"/>
        <end position="217"/>
    </location>
</feature>
<organism evidence="4 5">
    <name type="scientific">Mycena belliarum</name>
    <dbReference type="NCBI Taxonomy" id="1033014"/>
    <lineage>
        <taxon>Eukaryota</taxon>
        <taxon>Fungi</taxon>
        <taxon>Dikarya</taxon>
        <taxon>Basidiomycota</taxon>
        <taxon>Agaricomycotina</taxon>
        <taxon>Agaricomycetes</taxon>
        <taxon>Agaricomycetidae</taxon>
        <taxon>Agaricales</taxon>
        <taxon>Marasmiineae</taxon>
        <taxon>Mycenaceae</taxon>
        <taxon>Mycena</taxon>
    </lineage>
</organism>
<feature type="region of interest" description="Disordered" evidence="1">
    <location>
        <begin position="408"/>
        <end position="525"/>
    </location>
</feature>
<evidence type="ECO:0000313" key="5">
    <source>
        <dbReference type="Proteomes" id="UP001222325"/>
    </source>
</evidence>
<feature type="compositionally biased region" description="Pro residues" evidence="1">
    <location>
        <begin position="515"/>
        <end position="524"/>
    </location>
</feature>
<reference evidence="4" key="1">
    <citation type="submission" date="2023-03" db="EMBL/GenBank/DDBJ databases">
        <title>Massive genome expansion in bonnet fungi (Mycena s.s.) driven by repeated elements and novel gene families across ecological guilds.</title>
        <authorList>
            <consortium name="Lawrence Berkeley National Laboratory"/>
            <person name="Harder C.B."/>
            <person name="Miyauchi S."/>
            <person name="Viragh M."/>
            <person name="Kuo A."/>
            <person name="Thoen E."/>
            <person name="Andreopoulos B."/>
            <person name="Lu D."/>
            <person name="Skrede I."/>
            <person name="Drula E."/>
            <person name="Henrissat B."/>
            <person name="Morin E."/>
            <person name="Kohler A."/>
            <person name="Barry K."/>
            <person name="LaButti K."/>
            <person name="Morin E."/>
            <person name="Salamov A."/>
            <person name="Lipzen A."/>
            <person name="Mereny Z."/>
            <person name="Hegedus B."/>
            <person name="Baldrian P."/>
            <person name="Stursova M."/>
            <person name="Weitz H."/>
            <person name="Taylor A."/>
            <person name="Grigoriev I.V."/>
            <person name="Nagy L.G."/>
            <person name="Martin F."/>
            <person name="Kauserud H."/>
        </authorList>
    </citation>
    <scope>NUCLEOTIDE SEQUENCE</scope>
    <source>
        <strain evidence="4">CBHHK173m</strain>
    </source>
</reference>
<feature type="domain" description="DUF6534" evidence="3">
    <location>
        <begin position="183"/>
        <end position="247"/>
    </location>
</feature>
<comment type="caution">
    <text evidence="4">The sequence shown here is derived from an EMBL/GenBank/DDBJ whole genome shotgun (WGS) entry which is preliminary data.</text>
</comment>
<feature type="transmembrane region" description="Helical" evidence="2">
    <location>
        <begin position="98"/>
        <end position="122"/>
    </location>
</feature>
<evidence type="ECO:0000313" key="4">
    <source>
        <dbReference type="EMBL" id="KAJ7080332.1"/>
    </source>
</evidence>
<dbReference type="PANTHER" id="PTHR40465:SF1">
    <property type="entry name" value="DUF6534 DOMAIN-CONTAINING PROTEIN"/>
    <property type="match status" value="1"/>
</dbReference>
<accession>A0AAD6TUX8</accession>
<evidence type="ECO:0000259" key="3">
    <source>
        <dbReference type="Pfam" id="PF20152"/>
    </source>
</evidence>
<dbReference type="InterPro" id="IPR045339">
    <property type="entry name" value="DUF6534"/>
</dbReference>
<feature type="transmembrane region" description="Helical" evidence="2">
    <location>
        <begin position="64"/>
        <end position="86"/>
    </location>
</feature>
<dbReference type="PANTHER" id="PTHR40465">
    <property type="entry name" value="CHROMOSOME 1, WHOLE GENOME SHOTGUN SEQUENCE"/>
    <property type="match status" value="1"/>
</dbReference>
<feature type="transmembrane region" description="Helical" evidence="2">
    <location>
        <begin position="134"/>
        <end position="155"/>
    </location>
</feature>
<dbReference type="Proteomes" id="UP001222325">
    <property type="component" value="Unassembled WGS sequence"/>
</dbReference>
<name>A0AAD6TUX8_9AGAR</name>
<dbReference type="EMBL" id="JARJCN010000055">
    <property type="protein sequence ID" value="KAJ7080332.1"/>
    <property type="molecule type" value="Genomic_DNA"/>
</dbReference>
<keyword evidence="2" id="KW-1133">Transmembrane helix</keyword>
<evidence type="ECO:0000256" key="1">
    <source>
        <dbReference type="SAM" id="MobiDB-lite"/>
    </source>
</evidence>
<gene>
    <name evidence="4" type="ORF">B0H15DRAFT_953532</name>
</gene>
<dbReference type="AlphaFoldDB" id="A0AAD6TUX8"/>
<evidence type="ECO:0000256" key="2">
    <source>
        <dbReference type="SAM" id="Phobius"/>
    </source>
</evidence>
<proteinExistence type="predicted"/>
<feature type="compositionally biased region" description="Polar residues" evidence="1">
    <location>
        <begin position="425"/>
        <end position="439"/>
    </location>
</feature>
<protein>
    <recommendedName>
        <fullName evidence="3">DUF6534 domain-containing protein</fullName>
    </recommendedName>
</protein>
<keyword evidence="2" id="KW-0472">Membrane</keyword>
<dbReference type="Pfam" id="PF20152">
    <property type="entry name" value="DUF6534"/>
    <property type="match status" value="1"/>
</dbReference>
<feature type="region of interest" description="Disordered" evidence="1">
    <location>
        <begin position="251"/>
        <end position="271"/>
    </location>
</feature>
<keyword evidence="5" id="KW-1185">Reference proteome</keyword>